<evidence type="ECO:0000256" key="8">
    <source>
        <dbReference type="ARBA" id="ARBA00022572"/>
    </source>
</evidence>
<comment type="function">
    <text evidence="2">Specifically cleaves the zymogen plasminogen to form the active enzyme plasmin.</text>
</comment>
<dbReference type="GO" id="GO:0033628">
    <property type="term" value="P:regulation of cell adhesion mediated by integrin"/>
    <property type="evidence" value="ECO:0007669"/>
    <property type="project" value="TreeGrafter"/>
</dbReference>
<evidence type="ECO:0000256" key="13">
    <source>
        <dbReference type="ARBA" id="ARBA00023145"/>
    </source>
</evidence>
<dbReference type="PROSITE" id="PS50026">
    <property type="entry name" value="EGF_3"/>
    <property type="match status" value="1"/>
</dbReference>
<evidence type="ECO:0000259" key="21">
    <source>
        <dbReference type="PROSITE" id="PS50070"/>
    </source>
</evidence>
<dbReference type="InterPro" id="IPR033116">
    <property type="entry name" value="TRYPSIN_SER"/>
</dbReference>
<dbReference type="GO" id="GO:0005615">
    <property type="term" value="C:extracellular space"/>
    <property type="evidence" value="ECO:0007669"/>
    <property type="project" value="TreeGrafter"/>
</dbReference>
<feature type="signal peptide" evidence="19">
    <location>
        <begin position="1"/>
        <end position="18"/>
    </location>
</feature>
<dbReference type="CDD" id="cd00190">
    <property type="entry name" value="Tryp_SPc"/>
    <property type="match status" value="1"/>
</dbReference>
<dbReference type="SUPFAM" id="SSF50494">
    <property type="entry name" value="Trypsin-like serine proteases"/>
    <property type="match status" value="1"/>
</dbReference>
<feature type="domain" description="Peptidase S1" evidence="22">
    <location>
        <begin position="177"/>
        <end position="424"/>
    </location>
</feature>
<dbReference type="FunFam" id="2.40.20.10:FF:000001">
    <property type="entry name" value="Urokinase-type plasminogen activator"/>
    <property type="match status" value="1"/>
</dbReference>
<evidence type="ECO:0000256" key="18">
    <source>
        <dbReference type="RuleBase" id="RU363034"/>
    </source>
</evidence>
<evidence type="ECO:0000259" key="22">
    <source>
        <dbReference type="PROSITE" id="PS50240"/>
    </source>
</evidence>
<comment type="catalytic activity">
    <reaction evidence="1">
        <text>Specific cleavage of Arg-|-Val bond in plasminogen to form plasmin.</text>
        <dbReference type="EC" id="3.4.21.73"/>
    </reaction>
</comment>
<proteinExistence type="predicted"/>
<dbReference type="PANTHER" id="PTHR24264">
    <property type="entry name" value="TRYPSIN-RELATED"/>
    <property type="match status" value="1"/>
</dbReference>
<dbReference type="PROSITE" id="PS00134">
    <property type="entry name" value="TRYPSIN_HIS"/>
    <property type="match status" value="1"/>
</dbReference>
<dbReference type="KEGG" id="gsh:117360016"/>
<feature type="chain" id="PRO_5044654036" description="Urokinase-type plasminogen activator" evidence="19">
    <location>
        <begin position="19"/>
        <end position="436"/>
    </location>
</feature>
<dbReference type="PRINTS" id="PR00018">
    <property type="entry name" value="KRINGLE"/>
</dbReference>
<accession>A0A6P8QQP2</accession>
<dbReference type="GO" id="GO:0004252">
    <property type="term" value="F:serine-type endopeptidase activity"/>
    <property type="evidence" value="ECO:0007669"/>
    <property type="project" value="UniProtKB-EC"/>
</dbReference>
<dbReference type="GeneID" id="117360016"/>
<dbReference type="Pfam" id="PF00089">
    <property type="entry name" value="Trypsin"/>
    <property type="match status" value="1"/>
</dbReference>
<feature type="domain" description="Kringle" evidence="21">
    <location>
        <begin position="75"/>
        <end position="157"/>
    </location>
</feature>
<dbReference type="SMART" id="SM00130">
    <property type="entry name" value="KR"/>
    <property type="match status" value="1"/>
</dbReference>
<dbReference type="PROSITE" id="PS00135">
    <property type="entry name" value="TRYPSIN_SER"/>
    <property type="match status" value="1"/>
</dbReference>
<dbReference type="Gene3D" id="2.40.10.10">
    <property type="entry name" value="Trypsin-like serine proteases"/>
    <property type="match status" value="2"/>
</dbReference>
<keyword evidence="6" id="KW-0964">Secreted</keyword>
<reference evidence="24 25" key="1">
    <citation type="submission" date="2025-04" db="UniProtKB">
        <authorList>
            <consortium name="RefSeq"/>
        </authorList>
    </citation>
    <scope>IDENTIFICATION</scope>
</reference>
<dbReference type="PROSITE" id="PS50070">
    <property type="entry name" value="KRINGLE_2"/>
    <property type="match status" value="1"/>
</dbReference>
<dbReference type="Pfam" id="PF00008">
    <property type="entry name" value="EGF"/>
    <property type="match status" value="1"/>
</dbReference>
<dbReference type="SUPFAM" id="SSF57440">
    <property type="entry name" value="Kringle-like"/>
    <property type="match status" value="1"/>
</dbReference>
<keyword evidence="7 16" id="KW-0245">EGF-like domain</keyword>
<dbReference type="PROSITE" id="PS01186">
    <property type="entry name" value="EGF_2"/>
    <property type="match status" value="1"/>
</dbReference>
<keyword evidence="15" id="KW-0617">Plasminogen activation</keyword>
<keyword evidence="11 18" id="KW-0378">Hydrolase</keyword>
<evidence type="ECO:0000256" key="10">
    <source>
        <dbReference type="ARBA" id="ARBA00022729"/>
    </source>
</evidence>
<dbReference type="InterPro" id="IPR018114">
    <property type="entry name" value="TRYPSIN_HIS"/>
</dbReference>
<evidence type="ECO:0000256" key="19">
    <source>
        <dbReference type="SAM" id="SignalP"/>
    </source>
</evidence>
<dbReference type="OrthoDB" id="9406323at2759"/>
<dbReference type="AlphaFoldDB" id="A0A6P8QQP2"/>
<dbReference type="InterPro" id="IPR038178">
    <property type="entry name" value="Kringle_sf"/>
</dbReference>
<dbReference type="InterPro" id="IPR043504">
    <property type="entry name" value="Peptidase_S1_PA_chymotrypsin"/>
</dbReference>
<feature type="domain" description="EGF-like" evidence="20">
    <location>
        <begin position="34"/>
        <end position="69"/>
    </location>
</feature>
<dbReference type="InterPro" id="IPR001254">
    <property type="entry name" value="Trypsin_dom"/>
</dbReference>
<dbReference type="CDD" id="cd00108">
    <property type="entry name" value="KR"/>
    <property type="match status" value="1"/>
</dbReference>
<dbReference type="Gene3D" id="2.40.20.10">
    <property type="entry name" value="Plasminogen Kringle 4"/>
    <property type="match status" value="1"/>
</dbReference>
<dbReference type="InterPro" id="IPR000742">
    <property type="entry name" value="EGF"/>
</dbReference>
<evidence type="ECO:0000256" key="1">
    <source>
        <dbReference type="ARBA" id="ARBA00000942"/>
    </source>
</evidence>
<evidence type="ECO:0000256" key="6">
    <source>
        <dbReference type="ARBA" id="ARBA00022525"/>
    </source>
</evidence>
<evidence type="ECO:0000256" key="4">
    <source>
        <dbReference type="ARBA" id="ARBA00013183"/>
    </source>
</evidence>
<evidence type="ECO:0000313" key="25">
    <source>
        <dbReference type="RefSeq" id="XP_033799449.1"/>
    </source>
</evidence>
<evidence type="ECO:0000313" key="23">
    <source>
        <dbReference type="Proteomes" id="UP000515159"/>
    </source>
</evidence>
<keyword evidence="8 17" id="KW-0420">Kringle</keyword>
<comment type="caution">
    <text evidence="16">Lacks conserved residue(s) required for the propagation of feature annotation.</text>
</comment>
<evidence type="ECO:0000256" key="2">
    <source>
        <dbReference type="ARBA" id="ARBA00004018"/>
    </source>
</evidence>
<evidence type="ECO:0000256" key="3">
    <source>
        <dbReference type="ARBA" id="ARBA00004613"/>
    </source>
</evidence>
<keyword evidence="13" id="KW-0865">Zymogen</keyword>
<dbReference type="InterPro" id="IPR018056">
    <property type="entry name" value="Kringle_CS"/>
</dbReference>
<dbReference type="CDD" id="cd00054">
    <property type="entry name" value="EGF_CA"/>
    <property type="match status" value="1"/>
</dbReference>
<keyword evidence="14 16" id="KW-1015">Disulfide bond</keyword>
<sequence length="436" mass="49449">MKLLIVLMAISFFTTSLGLNHRSRMSDRLRSSHKQEGCNCLNGGTCKTYPYTQRYRCLCPMGFYGANCNIDIRAQCYNEKGQDYRGIASETFHGSKCLPWNSPLLHEEMYNAGRRDAVKLGLGDHNYCRNPDGASKPWCYYQARLKIVSMHCDIPTCKTDSESATTCGQRSHKLFRIVQGRSTPVESQPWIATIFRHSRKYHQDSFICGGSLINPCWVVTAAHCFPESTKPEDYNIILGNSKLDETDHDKEQRFQVQKIILHEDYTDETGAYVNDIALVKIRSASGYCAVENDYVQTICLPPSNLSLKNGYECEIAGYGQQDSSDWFYSQILKSARVQLISQHLCRSEAYYGKLITSNMFCAGDPQWKVDACKGDSGGPLSCEHNGNMHLYGVISWGDDCAKQNKPGVYTRVTHYLPWINSHMNGDNVFKSRNFYK</sequence>
<comment type="subcellular location">
    <subcellularLocation>
        <location evidence="3">Secreted</location>
    </subcellularLocation>
</comment>
<dbReference type="RefSeq" id="XP_033799449.1">
    <property type="nucleotide sequence ID" value="XM_033943558.1"/>
</dbReference>
<dbReference type="PRINTS" id="PR00722">
    <property type="entry name" value="CHYMOTRYPSIN"/>
</dbReference>
<dbReference type="InterPro" id="IPR050127">
    <property type="entry name" value="Serine_Proteases_S1"/>
</dbReference>
<dbReference type="InterPro" id="IPR013806">
    <property type="entry name" value="Kringle-like"/>
</dbReference>
<dbReference type="SMART" id="SM00020">
    <property type="entry name" value="Tryp_SPc"/>
    <property type="match status" value="1"/>
</dbReference>
<feature type="disulfide bond" evidence="16">
    <location>
        <begin position="40"/>
        <end position="57"/>
    </location>
</feature>
<dbReference type="GO" id="GO:0031639">
    <property type="term" value="P:plasminogen activation"/>
    <property type="evidence" value="ECO:0007669"/>
    <property type="project" value="TreeGrafter"/>
</dbReference>
<evidence type="ECO:0000256" key="17">
    <source>
        <dbReference type="PROSITE-ProRule" id="PRU00121"/>
    </source>
</evidence>
<dbReference type="InterPro" id="IPR009003">
    <property type="entry name" value="Peptidase_S1_PA"/>
</dbReference>
<feature type="disulfide bond" evidence="16">
    <location>
        <begin position="59"/>
        <end position="68"/>
    </location>
</feature>
<dbReference type="EC" id="3.4.21.73" evidence="4"/>
<gene>
    <name evidence="24 25" type="primary">PLAU</name>
</gene>
<name>A0A6P8QQP2_GEOSA</name>
<evidence type="ECO:0000256" key="5">
    <source>
        <dbReference type="ARBA" id="ARBA00019414"/>
    </source>
</evidence>
<dbReference type="GO" id="GO:1901701">
    <property type="term" value="P:cellular response to oxygen-containing compound"/>
    <property type="evidence" value="ECO:0007669"/>
    <property type="project" value="UniProtKB-ARBA"/>
</dbReference>
<protein>
    <recommendedName>
        <fullName evidence="5">Urokinase-type plasminogen activator</fullName>
        <ecNumber evidence="4">3.4.21.73</ecNumber>
    </recommendedName>
</protein>
<evidence type="ECO:0000256" key="16">
    <source>
        <dbReference type="PROSITE-ProRule" id="PRU00076"/>
    </source>
</evidence>
<dbReference type="RefSeq" id="XP_033799448.1">
    <property type="nucleotide sequence ID" value="XM_033943557.1"/>
</dbReference>
<dbReference type="Gene3D" id="2.10.25.10">
    <property type="entry name" value="Laminin"/>
    <property type="match status" value="1"/>
</dbReference>
<dbReference type="PANTHER" id="PTHR24264:SF38">
    <property type="entry name" value="UROKINASE-TYPE PLASMINOGEN ACTIVATOR"/>
    <property type="match status" value="1"/>
</dbReference>
<evidence type="ECO:0000256" key="7">
    <source>
        <dbReference type="ARBA" id="ARBA00022536"/>
    </source>
</evidence>
<evidence type="ECO:0000256" key="9">
    <source>
        <dbReference type="ARBA" id="ARBA00022670"/>
    </source>
</evidence>
<evidence type="ECO:0000313" key="24">
    <source>
        <dbReference type="RefSeq" id="XP_033799448.1"/>
    </source>
</evidence>
<dbReference type="GO" id="GO:0033993">
    <property type="term" value="P:response to lipid"/>
    <property type="evidence" value="ECO:0007669"/>
    <property type="project" value="UniProtKB-ARBA"/>
</dbReference>
<dbReference type="CTD" id="5328"/>
<dbReference type="PROSITE" id="PS00021">
    <property type="entry name" value="KRINGLE_1"/>
    <property type="match status" value="1"/>
</dbReference>
<dbReference type="PROSITE" id="PS50240">
    <property type="entry name" value="TRYPSIN_DOM"/>
    <property type="match status" value="1"/>
</dbReference>
<dbReference type="FunFam" id="2.40.10.10:FF:000003">
    <property type="entry name" value="Transmembrane serine protease 3"/>
    <property type="match status" value="1"/>
</dbReference>
<keyword evidence="10 19" id="KW-0732">Signal</keyword>
<dbReference type="InterPro" id="IPR000001">
    <property type="entry name" value="Kringle"/>
</dbReference>
<dbReference type="Proteomes" id="UP000515159">
    <property type="component" value="Chromosome 4"/>
</dbReference>
<evidence type="ECO:0000259" key="20">
    <source>
        <dbReference type="PROSITE" id="PS50026"/>
    </source>
</evidence>
<evidence type="ECO:0000256" key="15">
    <source>
        <dbReference type="ARBA" id="ARBA00023202"/>
    </source>
</evidence>
<evidence type="ECO:0000256" key="12">
    <source>
        <dbReference type="ARBA" id="ARBA00022825"/>
    </source>
</evidence>
<dbReference type="Pfam" id="PF00051">
    <property type="entry name" value="Kringle"/>
    <property type="match status" value="1"/>
</dbReference>
<organism evidence="23 25">
    <name type="scientific">Geotrypetes seraphini</name>
    <name type="common">Gaboon caecilian</name>
    <name type="synonym">Caecilia seraphini</name>
    <dbReference type="NCBI Taxonomy" id="260995"/>
    <lineage>
        <taxon>Eukaryota</taxon>
        <taxon>Metazoa</taxon>
        <taxon>Chordata</taxon>
        <taxon>Craniata</taxon>
        <taxon>Vertebrata</taxon>
        <taxon>Euteleostomi</taxon>
        <taxon>Amphibia</taxon>
        <taxon>Gymnophiona</taxon>
        <taxon>Geotrypetes</taxon>
    </lineage>
</organism>
<evidence type="ECO:0000256" key="11">
    <source>
        <dbReference type="ARBA" id="ARBA00022801"/>
    </source>
</evidence>
<keyword evidence="9 18" id="KW-0645">Protease</keyword>
<keyword evidence="23" id="KW-1185">Reference proteome</keyword>
<keyword evidence="12 18" id="KW-0720">Serine protease</keyword>
<dbReference type="PROSITE" id="PS00022">
    <property type="entry name" value="EGF_1"/>
    <property type="match status" value="1"/>
</dbReference>
<dbReference type="InterPro" id="IPR001314">
    <property type="entry name" value="Peptidase_S1A"/>
</dbReference>
<evidence type="ECO:0000256" key="14">
    <source>
        <dbReference type="ARBA" id="ARBA00023157"/>
    </source>
</evidence>